<evidence type="ECO:0000313" key="2">
    <source>
        <dbReference type="EMBL" id="KAF2032042.1"/>
    </source>
</evidence>
<organism evidence="2 3">
    <name type="scientific">Setomelanomma holmii</name>
    <dbReference type="NCBI Taxonomy" id="210430"/>
    <lineage>
        <taxon>Eukaryota</taxon>
        <taxon>Fungi</taxon>
        <taxon>Dikarya</taxon>
        <taxon>Ascomycota</taxon>
        <taxon>Pezizomycotina</taxon>
        <taxon>Dothideomycetes</taxon>
        <taxon>Pleosporomycetidae</taxon>
        <taxon>Pleosporales</taxon>
        <taxon>Pleosporineae</taxon>
        <taxon>Phaeosphaeriaceae</taxon>
        <taxon>Setomelanomma</taxon>
    </lineage>
</organism>
<dbReference type="AlphaFoldDB" id="A0A9P4LPT2"/>
<keyword evidence="3" id="KW-1185">Reference proteome</keyword>
<feature type="non-terminal residue" evidence="2">
    <location>
        <position position="1"/>
    </location>
</feature>
<evidence type="ECO:0000313" key="3">
    <source>
        <dbReference type="Proteomes" id="UP000799777"/>
    </source>
</evidence>
<sequence length="172" mass="19272">SYVCLSHCWGGVSSTTLKRETVETFSKSIAIPSLPPTFLDAVAITKRLGYYYLWIDSLCIIQDPQDDWASQIPLMGEIYRHSAFKIAASKAKDSNGGCFTSRNSLAYSYCRLADLDAADDWFIGGQMGDIAFGPSSNDLKRLPLFTRGWVVQERTMSPRTLYFGSVMVHWEC</sequence>
<dbReference type="Pfam" id="PF06985">
    <property type="entry name" value="HET"/>
    <property type="match status" value="1"/>
</dbReference>
<feature type="non-terminal residue" evidence="2">
    <location>
        <position position="172"/>
    </location>
</feature>
<dbReference type="PANTHER" id="PTHR33112">
    <property type="entry name" value="DOMAIN PROTEIN, PUTATIVE-RELATED"/>
    <property type="match status" value="1"/>
</dbReference>
<gene>
    <name evidence="2" type="ORF">EK21DRAFT_13589</name>
</gene>
<name>A0A9P4LPT2_9PLEO</name>
<dbReference type="InterPro" id="IPR010730">
    <property type="entry name" value="HET"/>
</dbReference>
<dbReference type="OrthoDB" id="5347061at2759"/>
<reference evidence="2" key="1">
    <citation type="journal article" date="2020" name="Stud. Mycol.">
        <title>101 Dothideomycetes genomes: a test case for predicting lifestyles and emergence of pathogens.</title>
        <authorList>
            <person name="Haridas S."/>
            <person name="Albert R."/>
            <person name="Binder M."/>
            <person name="Bloem J."/>
            <person name="Labutti K."/>
            <person name="Salamov A."/>
            <person name="Andreopoulos B."/>
            <person name="Baker S."/>
            <person name="Barry K."/>
            <person name="Bills G."/>
            <person name="Bluhm B."/>
            <person name="Cannon C."/>
            <person name="Castanera R."/>
            <person name="Culley D."/>
            <person name="Daum C."/>
            <person name="Ezra D."/>
            <person name="Gonzalez J."/>
            <person name="Henrissat B."/>
            <person name="Kuo A."/>
            <person name="Liang C."/>
            <person name="Lipzen A."/>
            <person name="Lutzoni F."/>
            <person name="Magnuson J."/>
            <person name="Mondo S."/>
            <person name="Nolan M."/>
            <person name="Ohm R."/>
            <person name="Pangilinan J."/>
            <person name="Park H.-J."/>
            <person name="Ramirez L."/>
            <person name="Alfaro M."/>
            <person name="Sun H."/>
            <person name="Tritt A."/>
            <person name="Yoshinaga Y."/>
            <person name="Zwiers L.-H."/>
            <person name="Turgeon B."/>
            <person name="Goodwin S."/>
            <person name="Spatafora J."/>
            <person name="Crous P."/>
            <person name="Grigoriev I."/>
        </authorList>
    </citation>
    <scope>NUCLEOTIDE SEQUENCE</scope>
    <source>
        <strain evidence="2">CBS 110217</strain>
    </source>
</reference>
<protein>
    <submittedName>
        <fullName evidence="2">Heterokaryon incompatibility</fullName>
    </submittedName>
</protein>
<evidence type="ECO:0000259" key="1">
    <source>
        <dbReference type="Pfam" id="PF06985"/>
    </source>
</evidence>
<dbReference type="Proteomes" id="UP000799777">
    <property type="component" value="Unassembled WGS sequence"/>
</dbReference>
<feature type="domain" description="Heterokaryon incompatibility" evidence="1">
    <location>
        <begin position="2"/>
        <end position="153"/>
    </location>
</feature>
<comment type="caution">
    <text evidence="2">The sequence shown here is derived from an EMBL/GenBank/DDBJ whole genome shotgun (WGS) entry which is preliminary data.</text>
</comment>
<proteinExistence type="predicted"/>
<dbReference type="EMBL" id="ML978175">
    <property type="protein sequence ID" value="KAF2032042.1"/>
    <property type="molecule type" value="Genomic_DNA"/>
</dbReference>
<accession>A0A9P4LPT2</accession>
<dbReference type="PANTHER" id="PTHR33112:SF10">
    <property type="entry name" value="TOL"/>
    <property type="match status" value="1"/>
</dbReference>